<dbReference type="Proteomes" id="UP000076871">
    <property type="component" value="Unassembled WGS sequence"/>
</dbReference>
<feature type="compositionally biased region" description="Polar residues" evidence="1">
    <location>
        <begin position="518"/>
        <end position="529"/>
    </location>
</feature>
<proteinExistence type="predicted"/>
<sequence>MSSRNIRGFHELPANPTWLEFPRSDGSPNRLPANTTRIVEDGQVNFMRPVPIDEGSAIGWRMGAGKEVAVRMNLPKGVNYVFKDWPYGYAMYDHNKGPADNPRHDIYLCGSISVNRFRSINEFIPHALWLMQDATMNRANCKCKYCTKQPQRIITDTLQLPSVKRAPSQHISTRSVRPSRRFREPRIVKKPYAAIRKAPKPIRQLTGPSQSIVPERDSDIRALLSGSELAAPRWHRKGELVWCFLDSPIRGEGERDSIHFWPGTVEDVNVRTKAIPKDVTQDAQRFDQVDVDMTLLYEQESEAEAPRAGYNRQPLFSSVDASSHLSSARNQPGQESEPATEQSSDVPWEVRQWNVYTVKLLAITHSYVGTDTQVLPYLAYAPPHELVHRMRSELLDFMREVPVQDMDGDMSKIFPFNPVAAPTDSPVSDGRRFREAVAPFTLAIQIASTLSHFWAPTDEYEFQFEKPSALSAPPPPPPPPSQLAPPSASTAPASSASNAPATLHSLIMQSMTNNATELSARASAQTVPSSVIGAHDPGMSSEGSHSVKAATLEQASHPSGASVTQQRFQGLWWGAEHIWQDELLRLKLSRHQFAPQGTEEFVPPSGPSSSTLEQMRDNGFADVVDEAMIGAAYKGLFLRLEGLFTVDVPTADGSGGFTKECRACGTVYELADDDWEEPAASNASVDAPAEQEIGKGKGKEKAHEGERAMHGFPGSISSHSGVPGLALSPGSAPMRRVPLPDLHSIIPVEETAATIISQPAPSAIAVAKERDTNTQLAHPVLTTPFRLPDPPKGFKFRPIHPPGCEVVIALTFISGRYYPHLFRHPLMVPLIERAATASGGLWENRHLWAMEGLLAGVYQSMETRKWQKSRTAMLKEADQEARAHFAALWEECRREREEQERPMDGENNPTHSVHDKLMDIDRA</sequence>
<feature type="compositionally biased region" description="Basic and acidic residues" evidence="1">
    <location>
        <begin position="692"/>
        <end position="709"/>
    </location>
</feature>
<organism evidence="3 4">
    <name type="scientific">Laetiporus sulphureus 93-53</name>
    <dbReference type="NCBI Taxonomy" id="1314785"/>
    <lineage>
        <taxon>Eukaryota</taxon>
        <taxon>Fungi</taxon>
        <taxon>Dikarya</taxon>
        <taxon>Basidiomycota</taxon>
        <taxon>Agaricomycotina</taxon>
        <taxon>Agaricomycetes</taxon>
        <taxon>Polyporales</taxon>
        <taxon>Laetiporus</taxon>
    </lineage>
</organism>
<feature type="compositionally biased region" description="Low complexity" evidence="1">
    <location>
        <begin position="484"/>
        <end position="498"/>
    </location>
</feature>
<feature type="compositionally biased region" description="Basic and acidic residues" evidence="1">
    <location>
        <begin position="912"/>
        <end position="923"/>
    </location>
</feature>
<feature type="domain" description="Cryptic loci regulator 2 N-terminal" evidence="2">
    <location>
        <begin position="80"/>
        <end position="146"/>
    </location>
</feature>
<evidence type="ECO:0000313" key="4">
    <source>
        <dbReference type="Proteomes" id="UP000076871"/>
    </source>
</evidence>
<dbReference type="InParanoid" id="A0A165G8Q5"/>
<accession>A0A165G8Q5</accession>
<feature type="compositionally biased region" description="Basic and acidic residues" evidence="1">
    <location>
        <begin position="895"/>
        <end position="904"/>
    </location>
</feature>
<evidence type="ECO:0000259" key="2">
    <source>
        <dbReference type="Pfam" id="PF16761"/>
    </source>
</evidence>
<dbReference type="GO" id="GO:0033553">
    <property type="term" value="C:rDNA heterochromatin"/>
    <property type="evidence" value="ECO:0007669"/>
    <property type="project" value="TreeGrafter"/>
</dbReference>
<dbReference type="GO" id="GO:0070824">
    <property type="term" value="C:SHREC complex"/>
    <property type="evidence" value="ECO:0007669"/>
    <property type="project" value="InterPro"/>
</dbReference>
<feature type="compositionally biased region" description="Pro residues" evidence="1">
    <location>
        <begin position="472"/>
        <end position="483"/>
    </location>
</feature>
<dbReference type="PANTHER" id="PTHR38046">
    <property type="entry name" value="CRYPTIC LOCI REGULATOR 2"/>
    <property type="match status" value="1"/>
</dbReference>
<keyword evidence="4" id="KW-1185">Reference proteome</keyword>
<dbReference type="GeneID" id="63820947"/>
<feature type="region of interest" description="Disordered" evidence="1">
    <location>
        <begin position="321"/>
        <end position="345"/>
    </location>
</feature>
<dbReference type="GO" id="GO:0031934">
    <property type="term" value="C:mating-type region heterochromatin"/>
    <property type="evidence" value="ECO:0007669"/>
    <property type="project" value="TreeGrafter"/>
</dbReference>
<dbReference type="PANTHER" id="PTHR38046:SF1">
    <property type="entry name" value="CRYPTIC LOCI REGULATOR 2"/>
    <property type="match status" value="1"/>
</dbReference>
<feature type="region of interest" description="Disordered" evidence="1">
    <location>
        <begin position="518"/>
        <end position="561"/>
    </location>
</feature>
<gene>
    <name evidence="3" type="ORF">LAESUDRAFT_645510</name>
</gene>
<protein>
    <recommendedName>
        <fullName evidence="2">Cryptic loci regulator 2 N-terminal domain-containing protein</fullName>
    </recommendedName>
</protein>
<dbReference type="OrthoDB" id="2421327at2759"/>
<dbReference type="RefSeq" id="XP_040767726.1">
    <property type="nucleotide sequence ID" value="XM_040903917.1"/>
</dbReference>
<feature type="region of interest" description="Disordered" evidence="1">
    <location>
        <begin position="675"/>
        <end position="729"/>
    </location>
</feature>
<dbReference type="AlphaFoldDB" id="A0A165G8Q5"/>
<feature type="region of interest" description="Disordered" evidence="1">
    <location>
        <begin position="466"/>
        <end position="498"/>
    </location>
</feature>
<name>A0A165G8Q5_9APHY</name>
<evidence type="ECO:0000256" key="1">
    <source>
        <dbReference type="SAM" id="MobiDB-lite"/>
    </source>
</evidence>
<dbReference type="InterPro" id="IPR038986">
    <property type="entry name" value="Clr2"/>
</dbReference>
<reference evidence="3 4" key="1">
    <citation type="journal article" date="2016" name="Mol. Biol. Evol.">
        <title>Comparative Genomics of Early-Diverging Mushroom-Forming Fungi Provides Insights into the Origins of Lignocellulose Decay Capabilities.</title>
        <authorList>
            <person name="Nagy L.G."/>
            <person name="Riley R."/>
            <person name="Tritt A."/>
            <person name="Adam C."/>
            <person name="Daum C."/>
            <person name="Floudas D."/>
            <person name="Sun H."/>
            <person name="Yadav J.S."/>
            <person name="Pangilinan J."/>
            <person name="Larsson K.H."/>
            <person name="Matsuura K."/>
            <person name="Barry K."/>
            <person name="Labutti K."/>
            <person name="Kuo R."/>
            <person name="Ohm R.A."/>
            <person name="Bhattacharya S.S."/>
            <person name="Shirouzu T."/>
            <person name="Yoshinaga Y."/>
            <person name="Martin F.M."/>
            <person name="Grigoriev I.V."/>
            <person name="Hibbett D.S."/>
        </authorList>
    </citation>
    <scope>NUCLEOTIDE SEQUENCE [LARGE SCALE GENOMIC DNA]</scope>
    <source>
        <strain evidence="3 4">93-53</strain>
    </source>
</reference>
<dbReference type="STRING" id="1314785.A0A165G8Q5"/>
<dbReference type="EMBL" id="KV427610">
    <property type="protein sequence ID" value="KZT09986.1"/>
    <property type="molecule type" value="Genomic_DNA"/>
</dbReference>
<evidence type="ECO:0000313" key="3">
    <source>
        <dbReference type="EMBL" id="KZT09986.1"/>
    </source>
</evidence>
<dbReference type="GO" id="GO:0030466">
    <property type="term" value="P:silent mating-type cassette heterochromatin formation"/>
    <property type="evidence" value="ECO:0007669"/>
    <property type="project" value="TreeGrafter"/>
</dbReference>
<dbReference type="Pfam" id="PF16761">
    <property type="entry name" value="Clr2_transil"/>
    <property type="match status" value="1"/>
</dbReference>
<dbReference type="InterPro" id="IPR031915">
    <property type="entry name" value="Clr2_N"/>
</dbReference>
<feature type="region of interest" description="Disordered" evidence="1">
    <location>
        <begin position="895"/>
        <end position="923"/>
    </location>
</feature>
<feature type="compositionally biased region" description="Polar residues" evidence="1">
    <location>
        <begin position="328"/>
        <end position="345"/>
    </location>
</feature>